<dbReference type="AlphaFoldDB" id="A0A9D1JY08"/>
<reference evidence="4" key="2">
    <citation type="journal article" date="2021" name="PeerJ">
        <title>Extensive microbial diversity within the chicken gut microbiome revealed by metagenomics and culture.</title>
        <authorList>
            <person name="Gilroy R."/>
            <person name="Ravi A."/>
            <person name="Getino M."/>
            <person name="Pursley I."/>
            <person name="Horton D.L."/>
            <person name="Alikhan N.F."/>
            <person name="Baker D."/>
            <person name="Gharbi K."/>
            <person name="Hall N."/>
            <person name="Watson M."/>
            <person name="Adriaenssens E.M."/>
            <person name="Foster-Nyarko E."/>
            <person name="Jarju S."/>
            <person name="Secka A."/>
            <person name="Antonio M."/>
            <person name="Oren A."/>
            <person name="Chaudhuri R.R."/>
            <person name="La Ragione R."/>
            <person name="Hildebrand F."/>
            <person name="Pallen M.J."/>
        </authorList>
    </citation>
    <scope>NUCLEOTIDE SEQUENCE</scope>
    <source>
        <strain evidence="4">CHK152-2871</strain>
    </source>
</reference>
<dbReference type="EMBL" id="DVJQ01000057">
    <property type="protein sequence ID" value="HIS74720.1"/>
    <property type="molecule type" value="Genomic_DNA"/>
</dbReference>
<dbReference type="NCBIfam" id="TIGR00040">
    <property type="entry name" value="yfcE"/>
    <property type="match status" value="1"/>
</dbReference>
<protein>
    <recommendedName>
        <fullName evidence="2">Phosphoesterase</fullName>
        <ecNumber evidence="2">3.1.4.-</ecNumber>
    </recommendedName>
</protein>
<reference evidence="4" key="1">
    <citation type="submission" date="2020-10" db="EMBL/GenBank/DDBJ databases">
        <authorList>
            <person name="Gilroy R."/>
        </authorList>
    </citation>
    <scope>NUCLEOTIDE SEQUENCE</scope>
    <source>
        <strain evidence="4">CHK152-2871</strain>
    </source>
</reference>
<name>A0A9D1JY08_9BACT</name>
<evidence type="ECO:0000256" key="2">
    <source>
        <dbReference type="RuleBase" id="RU362039"/>
    </source>
</evidence>
<dbReference type="InterPro" id="IPR011152">
    <property type="entry name" value="Pesterase_MJ0912"/>
</dbReference>
<dbReference type="GO" id="GO:0016787">
    <property type="term" value="F:hydrolase activity"/>
    <property type="evidence" value="ECO:0007669"/>
    <property type="project" value="UniProtKB-UniRule"/>
</dbReference>
<dbReference type="InterPro" id="IPR024654">
    <property type="entry name" value="Calcineurin-like_PHP_lpxH"/>
</dbReference>
<accession>A0A9D1JY08</accession>
<dbReference type="Proteomes" id="UP000886865">
    <property type="component" value="Unassembled WGS sequence"/>
</dbReference>
<sequence length="240" mass="26942">MKIAVISDIHANTSALEAALDKIKSLKTDKIFCLGDILMAGYDPNGTAKIITELDNLEIIQGNTDKMVACFSEELLEKAKKKSQCMGYALEDDLKIIDEKYKDFVRNLPESKYIEINGLKIQLVHGSPRQQDENIYPNLALEDVEKMVESSSADLILCGHTHIPCGYSLESGKTVVNVGSIGRSMTEDKMPYWAMLDIDDNGTFQIEHTSVKYDNKKVSEYIKNRGFKCALDLAKMYIKE</sequence>
<comment type="cofactor">
    <cofactor evidence="2">
        <name>a divalent metal cation</name>
        <dbReference type="ChEBI" id="CHEBI:60240"/>
    </cofactor>
</comment>
<dbReference type="PANTHER" id="PTHR11124">
    <property type="entry name" value="VACUOLAR SORTING PROTEIN VPS29"/>
    <property type="match status" value="1"/>
</dbReference>
<dbReference type="SUPFAM" id="SSF56300">
    <property type="entry name" value="Metallo-dependent phosphatases"/>
    <property type="match status" value="1"/>
</dbReference>
<evidence type="ECO:0000313" key="4">
    <source>
        <dbReference type="EMBL" id="HIS74720.1"/>
    </source>
</evidence>
<proteinExistence type="inferred from homology"/>
<dbReference type="EC" id="3.1.4.-" evidence="2"/>
<comment type="similarity">
    <text evidence="1 2">Belongs to the metallophosphoesterase superfamily. YfcE family.</text>
</comment>
<evidence type="ECO:0000313" key="5">
    <source>
        <dbReference type="Proteomes" id="UP000886865"/>
    </source>
</evidence>
<keyword evidence="2" id="KW-0479">Metal-binding</keyword>
<organism evidence="4 5">
    <name type="scientific">Candidatus Galligastranaerophilus intestinavium</name>
    <dbReference type="NCBI Taxonomy" id="2840836"/>
    <lineage>
        <taxon>Bacteria</taxon>
        <taxon>Candidatus Galligastranaerophilus</taxon>
    </lineage>
</organism>
<comment type="caution">
    <text evidence="4">The sequence shown here is derived from an EMBL/GenBank/DDBJ whole genome shotgun (WGS) entry which is preliminary data.</text>
</comment>
<evidence type="ECO:0000259" key="3">
    <source>
        <dbReference type="Pfam" id="PF12850"/>
    </source>
</evidence>
<evidence type="ECO:0000256" key="1">
    <source>
        <dbReference type="ARBA" id="ARBA00008950"/>
    </source>
</evidence>
<dbReference type="InterPro" id="IPR000979">
    <property type="entry name" value="Phosphodiesterase_MJ0936/Vps29"/>
</dbReference>
<feature type="domain" description="Calcineurin-like phosphoesterase" evidence="3">
    <location>
        <begin position="1"/>
        <end position="200"/>
    </location>
</feature>
<dbReference type="Gene3D" id="3.60.21.10">
    <property type="match status" value="1"/>
</dbReference>
<gene>
    <name evidence="4" type="ORF">IAA86_06840</name>
</gene>
<dbReference type="GO" id="GO:0046872">
    <property type="term" value="F:metal ion binding"/>
    <property type="evidence" value="ECO:0007669"/>
    <property type="project" value="UniProtKB-KW"/>
</dbReference>
<dbReference type="InterPro" id="IPR029052">
    <property type="entry name" value="Metallo-depent_PP-like"/>
</dbReference>
<dbReference type="PIRSF" id="PIRSF000883">
    <property type="entry name" value="Pesterase_MJ0912"/>
    <property type="match status" value="1"/>
</dbReference>
<dbReference type="Pfam" id="PF12850">
    <property type="entry name" value="Metallophos_2"/>
    <property type="match status" value="1"/>
</dbReference>